<dbReference type="RefSeq" id="XP_004362401.1">
    <property type="nucleotide sequence ID" value="XM_004362344.1"/>
</dbReference>
<dbReference type="Proteomes" id="UP000007797">
    <property type="component" value="Unassembled WGS sequence"/>
</dbReference>
<accession>F4PIB6</accession>
<dbReference type="InterPro" id="IPR001916">
    <property type="entry name" value="Glyco_hydro_22"/>
</dbReference>
<dbReference type="Pfam" id="PF01464">
    <property type="entry name" value="SLT"/>
    <property type="match status" value="1"/>
</dbReference>
<dbReference type="OrthoDB" id="17373at2759"/>
<dbReference type="InterPro" id="IPR008258">
    <property type="entry name" value="Transglycosylase_SLT_dom_1"/>
</dbReference>
<dbReference type="SUPFAM" id="SSF53955">
    <property type="entry name" value="Lysozyme-like"/>
    <property type="match status" value="1"/>
</dbReference>
<feature type="domain" description="Transglycosylase SLT" evidence="3">
    <location>
        <begin position="35"/>
        <end position="108"/>
    </location>
</feature>
<dbReference type="KEGG" id="dfa:DFA_02793"/>
<dbReference type="OMA" id="TMICIAY"/>
<sequence>MYKLITVLAIIFAMMCQVSFASVYNCDQMKDLTKKYITSDKSLATTMICIAYYESSWNTHAYNPSSATGLWQLLGEHCKDMCSSFCKTPSDLYDASINARCAEKVLKSQGLDAWTTYSNGDCKDWKKCDL</sequence>
<keyword evidence="5" id="KW-1185">Reference proteome</keyword>
<evidence type="ECO:0000256" key="1">
    <source>
        <dbReference type="ARBA" id="ARBA00023157"/>
    </source>
</evidence>
<dbReference type="AlphaFoldDB" id="F4PIB6"/>
<dbReference type="PANTHER" id="PTHR11407:SF63">
    <property type="entry name" value="LYSOZYME C"/>
    <property type="match status" value="1"/>
</dbReference>
<dbReference type="Gene3D" id="1.10.530.10">
    <property type="match status" value="1"/>
</dbReference>
<feature type="chain" id="PRO_5003313163" description="Transglycosylase SLT domain-containing protein" evidence="2">
    <location>
        <begin position="22"/>
        <end position="130"/>
    </location>
</feature>
<evidence type="ECO:0000259" key="3">
    <source>
        <dbReference type="Pfam" id="PF01464"/>
    </source>
</evidence>
<evidence type="ECO:0000256" key="2">
    <source>
        <dbReference type="SAM" id="SignalP"/>
    </source>
</evidence>
<keyword evidence="2" id="KW-0732">Signal</keyword>
<name>F4PIB6_CACFS</name>
<evidence type="ECO:0000313" key="4">
    <source>
        <dbReference type="EMBL" id="EGG24550.1"/>
    </source>
</evidence>
<gene>
    <name evidence="4" type="ORF">DFA_02793</name>
</gene>
<dbReference type="PANTHER" id="PTHR11407">
    <property type="entry name" value="LYSOZYME C"/>
    <property type="match status" value="1"/>
</dbReference>
<proteinExistence type="predicted"/>
<protein>
    <recommendedName>
        <fullName evidence="3">Transglycosylase SLT domain-containing protein</fullName>
    </recommendedName>
</protein>
<dbReference type="GO" id="GO:0003796">
    <property type="term" value="F:lysozyme activity"/>
    <property type="evidence" value="ECO:0007669"/>
    <property type="project" value="TreeGrafter"/>
</dbReference>
<dbReference type="InterPro" id="IPR023346">
    <property type="entry name" value="Lysozyme-like_dom_sf"/>
</dbReference>
<evidence type="ECO:0000313" key="5">
    <source>
        <dbReference type="Proteomes" id="UP000007797"/>
    </source>
</evidence>
<dbReference type="EMBL" id="GL883006">
    <property type="protein sequence ID" value="EGG24550.1"/>
    <property type="molecule type" value="Genomic_DNA"/>
</dbReference>
<keyword evidence="1" id="KW-1015">Disulfide bond</keyword>
<dbReference type="GeneID" id="14877382"/>
<feature type="signal peptide" evidence="2">
    <location>
        <begin position="1"/>
        <end position="21"/>
    </location>
</feature>
<organism evidence="4 5">
    <name type="scientific">Cavenderia fasciculata</name>
    <name type="common">Slime mold</name>
    <name type="synonym">Dictyostelium fasciculatum</name>
    <dbReference type="NCBI Taxonomy" id="261658"/>
    <lineage>
        <taxon>Eukaryota</taxon>
        <taxon>Amoebozoa</taxon>
        <taxon>Evosea</taxon>
        <taxon>Eumycetozoa</taxon>
        <taxon>Dictyostelia</taxon>
        <taxon>Acytosteliales</taxon>
        <taxon>Cavenderiaceae</taxon>
        <taxon>Cavenderia</taxon>
    </lineage>
</organism>
<reference evidence="5" key="1">
    <citation type="journal article" date="2011" name="Genome Res.">
        <title>Phylogeny-wide analysis of social amoeba genomes highlights ancient origins for complex intercellular communication.</title>
        <authorList>
            <person name="Heidel A.J."/>
            <person name="Lawal H.M."/>
            <person name="Felder M."/>
            <person name="Schilde C."/>
            <person name="Helps N.R."/>
            <person name="Tunggal B."/>
            <person name="Rivero F."/>
            <person name="John U."/>
            <person name="Schleicher M."/>
            <person name="Eichinger L."/>
            <person name="Platzer M."/>
            <person name="Noegel A.A."/>
            <person name="Schaap P."/>
            <person name="Gloeckner G."/>
        </authorList>
    </citation>
    <scope>NUCLEOTIDE SEQUENCE [LARGE SCALE GENOMIC DNA]</scope>
    <source>
        <strain evidence="5">SH3</strain>
    </source>
</reference>